<protein>
    <recommendedName>
        <fullName evidence="5">Mediator of RNA polymerase II transcription subunit 7</fullName>
    </recommendedName>
</protein>
<proteinExistence type="predicted"/>
<feature type="region of interest" description="Disordered" evidence="2">
    <location>
        <begin position="42"/>
        <end position="66"/>
    </location>
</feature>
<feature type="compositionally biased region" description="Polar residues" evidence="2">
    <location>
        <begin position="57"/>
        <end position="66"/>
    </location>
</feature>
<feature type="non-terminal residue" evidence="3">
    <location>
        <position position="366"/>
    </location>
</feature>
<evidence type="ECO:0000256" key="1">
    <source>
        <dbReference type="SAM" id="Coils"/>
    </source>
</evidence>
<feature type="coiled-coil region" evidence="1">
    <location>
        <begin position="154"/>
        <end position="188"/>
    </location>
</feature>
<dbReference type="EMBL" id="CAUYUJ010019816">
    <property type="protein sequence ID" value="CAK0893838.1"/>
    <property type="molecule type" value="Genomic_DNA"/>
</dbReference>
<gene>
    <name evidence="3" type="ORF">PCOR1329_LOCUS73071</name>
</gene>
<organism evidence="3 4">
    <name type="scientific">Prorocentrum cordatum</name>
    <dbReference type="NCBI Taxonomy" id="2364126"/>
    <lineage>
        <taxon>Eukaryota</taxon>
        <taxon>Sar</taxon>
        <taxon>Alveolata</taxon>
        <taxon>Dinophyceae</taxon>
        <taxon>Prorocentrales</taxon>
        <taxon>Prorocentraceae</taxon>
        <taxon>Prorocentrum</taxon>
    </lineage>
</organism>
<accession>A0ABN9X3E2</accession>
<comment type="caution">
    <text evidence="3">The sequence shown here is derived from an EMBL/GenBank/DDBJ whole genome shotgun (WGS) entry which is preliminary data.</text>
</comment>
<evidence type="ECO:0000313" key="4">
    <source>
        <dbReference type="Proteomes" id="UP001189429"/>
    </source>
</evidence>
<keyword evidence="1" id="KW-0175">Coiled coil</keyword>
<evidence type="ECO:0000256" key="2">
    <source>
        <dbReference type="SAM" id="MobiDB-lite"/>
    </source>
</evidence>
<feature type="non-terminal residue" evidence="3">
    <location>
        <position position="1"/>
    </location>
</feature>
<name>A0ABN9X3E2_9DINO</name>
<evidence type="ECO:0000313" key="3">
    <source>
        <dbReference type="EMBL" id="CAK0893838.1"/>
    </source>
</evidence>
<keyword evidence="4" id="KW-1185">Reference proteome</keyword>
<reference evidence="3" key="1">
    <citation type="submission" date="2023-10" db="EMBL/GenBank/DDBJ databases">
        <authorList>
            <person name="Chen Y."/>
            <person name="Shah S."/>
            <person name="Dougan E. K."/>
            <person name="Thang M."/>
            <person name="Chan C."/>
        </authorList>
    </citation>
    <scope>NUCLEOTIDE SEQUENCE [LARGE SCALE GENOMIC DNA]</scope>
</reference>
<sequence length="366" mass="40493">ARDILRRHHSAQKMNRHWTCSRCKKSAPNHKWFCSCGSKWGDKAPKPRSKGRFKDTPPNTQQTSRAQQLEFGRITGKILQATPEAAYSHPKYLQPPDSPDLQPMFRAEMKNNITSLAALIKASRYAGKENPYAAEEIAVYKFMVSQMEPLDKQIADVRIRMEKEAARAAEVQKKITQLRDEADSLMYDAEPLKQTLEQFTHEKAAEKDSGMGDATAVPIGARRPVATPPCSASSSSAPMQPVLSAVQNIQQRQRTQDDMIKQMLDHMAYNSSMLAALQKLYQQTPQGKGKRSDAGNPYPMETPPLTAALVAMLAPTQEMKHPEVERVPGPTGTHPGAPSLQTVEAMAAAYVALAKQHPELIPSSPT</sequence>
<evidence type="ECO:0008006" key="5">
    <source>
        <dbReference type="Google" id="ProtNLM"/>
    </source>
</evidence>
<dbReference type="Proteomes" id="UP001189429">
    <property type="component" value="Unassembled WGS sequence"/>
</dbReference>